<evidence type="ECO:0000256" key="2">
    <source>
        <dbReference type="ARBA" id="ARBA00022837"/>
    </source>
</evidence>
<dbReference type="GO" id="GO:0046914">
    <property type="term" value="F:transition metal ion binding"/>
    <property type="evidence" value="ECO:0007669"/>
    <property type="project" value="InterPro"/>
</dbReference>
<evidence type="ECO:0000256" key="1">
    <source>
        <dbReference type="ARBA" id="ARBA00022723"/>
    </source>
</evidence>
<dbReference type="InterPro" id="IPR013787">
    <property type="entry name" value="S100_Ca-bd_sub"/>
</dbReference>
<reference evidence="5" key="1">
    <citation type="submission" date="2025-08" db="UniProtKB">
        <authorList>
            <consortium name="RefSeq"/>
        </authorList>
    </citation>
    <scope>IDENTIFICATION</scope>
</reference>
<evidence type="ECO:0000313" key="4">
    <source>
        <dbReference type="Proteomes" id="UP000189704"/>
    </source>
</evidence>
<protein>
    <submittedName>
        <fullName evidence="5">Protein S100-A7-like</fullName>
    </submittedName>
</protein>
<proteinExistence type="predicted"/>
<dbReference type="AlphaFoldDB" id="A0A1U7UA06"/>
<dbReference type="GO" id="GO:0070062">
    <property type="term" value="C:extracellular exosome"/>
    <property type="evidence" value="ECO:0007669"/>
    <property type="project" value="TreeGrafter"/>
</dbReference>
<dbReference type="CDD" id="cd00213">
    <property type="entry name" value="S-100"/>
    <property type="match status" value="1"/>
</dbReference>
<feature type="domain" description="EF-hand" evidence="3">
    <location>
        <begin position="50"/>
        <end position="85"/>
    </location>
</feature>
<dbReference type="PROSITE" id="PS00018">
    <property type="entry name" value="EF_HAND_1"/>
    <property type="match status" value="1"/>
</dbReference>
<dbReference type="KEGG" id="csyr:103266290"/>
<gene>
    <name evidence="5" type="primary">LOC103266290</name>
</gene>
<dbReference type="OrthoDB" id="9450914at2759"/>
<dbReference type="GeneID" id="103266290"/>
<keyword evidence="1" id="KW-0479">Metal-binding</keyword>
<dbReference type="PANTHER" id="PTHR11639">
    <property type="entry name" value="S100 CALCIUM-BINDING PROTEIN"/>
    <property type="match status" value="1"/>
</dbReference>
<evidence type="ECO:0000313" key="5">
    <source>
        <dbReference type="RefSeq" id="XP_008062097.1"/>
    </source>
</evidence>
<dbReference type="PANTHER" id="PTHR11639:SF67">
    <property type="entry name" value="PROTEIN S100-A7-LIKE 2"/>
    <property type="match status" value="1"/>
</dbReference>
<accession>A0A1U7UA06</accession>
<dbReference type="GO" id="GO:0043542">
    <property type="term" value="P:endothelial cell migration"/>
    <property type="evidence" value="ECO:0007669"/>
    <property type="project" value="TreeGrafter"/>
</dbReference>
<dbReference type="SUPFAM" id="SSF47473">
    <property type="entry name" value="EF-hand"/>
    <property type="match status" value="1"/>
</dbReference>
<dbReference type="InterPro" id="IPR034325">
    <property type="entry name" value="S-100_dom"/>
</dbReference>
<dbReference type="SMART" id="SM01394">
    <property type="entry name" value="S_100"/>
    <property type="match status" value="1"/>
</dbReference>
<dbReference type="Proteomes" id="UP000189704">
    <property type="component" value="Unplaced"/>
</dbReference>
<dbReference type="InterPro" id="IPR002048">
    <property type="entry name" value="EF_hand_dom"/>
</dbReference>
<dbReference type="InterPro" id="IPR011992">
    <property type="entry name" value="EF-hand-dom_pair"/>
</dbReference>
<organism evidence="4 5">
    <name type="scientific">Carlito syrichta</name>
    <name type="common">Philippine tarsier</name>
    <name type="synonym">Tarsius syrichta</name>
    <dbReference type="NCBI Taxonomy" id="1868482"/>
    <lineage>
        <taxon>Eukaryota</taxon>
        <taxon>Metazoa</taxon>
        <taxon>Chordata</taxon>
        <taxon>Craniata</taxon>
        <taxon>Vertebrata</taxon>
        <taxon>Euteleostomi</taxon>
        <taxon>Mammalia</taxon>
        <taxon>Eutheria</taxon>
        <taxon>Euarchontoglires</taxon>
        <taxon>Primates</taxon>
        <taxon>Haplorrhini</taxon>
        <taxon>Tarsiiformes</taxon>
        <taxon>Tarsiidae</taxon>
        <taxon>Carlito</taxon>
    </lineage>
</organism>
<dbReference type="InterPro" id="IPR018247">
    <property type="entry name" value="EF_Hand_1_Ca_BS"/>
</dbReference>
<dbReference type="RefSeq" id="XP_008062097.1">
    <property type="nucleotide sequence ID" value="XM_008063906.2"/>
</dbReference>
<dbReference type="GO" id="GO:0048306">
    <property type="term" value="F:calcium-dependent protein binding"/>
    <property type="evidence" value="ECO:0007669"/>
    <property type="project" value="TreeGrafter"/>
</dbReference>
<dbReference type="PROSITE" id="PS50222">
    <property type="entry name" value="EF_HAND_2"/>
    <property type="match status" value="1"/>
</dbReference>
<dbReference type="GO" id="GO:0005737">
    <property type="term" value="C:cytoplasm"/>
    <property type="evidence" value="ECO:0007669"/>
    <property type="project" value="TreeGrafter"/>
</dbReference>
<keyword evidence="2" id="KW-0106">Calcium</keyword>
<dbReference type="STRING" id="1868482.ENSTSYP00000003502"/>
<name>A0A1U7UA06_CARSF</name>
<dbReference type="Gene3D" id="1.10.238.10">
    <property type="entry name" value="EF-hand"/>
    <property type="match status" value="1"/>
</dbReference>
<dbReference type="Pfam" id="PF01023">
    <property type="entry name" value="S_100"/>
    <property type="match status" value="1"/>
</dbReference>
<evidence type="ECO:0000259" key="3">
    <source>
        <dbReference type="PROSITE" id="PS50222"/>
    </source>
</evidence>
<sequence>MSNTQAEKSVMGMIDLFHKYTRPDDTMDKQGLLKMMKENFPNFLSACDKKGKDYLSNVFEKKDKSRDQKIEFSEFLSLMRDITTDYHEQSHGAPPCSWGSQ</sequence>
<keyword evidence="4" id="KW-1185">Reference proteome</keyword>
<dbReference type="GO" id="GO:0005509">
    <property type="term" value="F:calcium ion binding"/>
    <property type="evidence" value="ECO:0007669"/>
    <property type="project" value="InterPro"/>
</dbReference>